<dbReference type="Pfam" id="PF05190">
    <property type="entry name" value="MutS_IV"/>
    <property type="match status" value="1"/>
</dbReference>
<dbReference type="SUPFAM" id="SSF48334">
    <property type="entry name" value="DNA repair protein MutS, domain III"/>
    <property type="match status" value="1"/>
</dbReference>
<name>A0A011N9D4_9PROT</name>
<dbReference type="InterPro" id="IPR007860">
    <property type="entry name" value="DNA_mmatch_repair_MutS_con_dom"/>
</dbReference>
<dbReference type="InterPro" id="IPR036187">
    <property type="entry name" value="DNA_mismatch_repair_MutS_sf"/>
</dbReference>
<dbReference type="Gene3D" id="3.40.1170.10">
    <property type="entry name" value="DNA repair protein MutS, domain I"/>
    <property type="match status" value="1"/>
</dbReference>
<dbReference type="CDD" id="cd03284">
    <property type="entry name" value="ABC_MutS1"/>
    <property type="match status" value="1"/>
</dbReference>
<dbReference type="Gene3D" id="3.40.50.300">
    <property type="entry name" value="P-loop containing nucleotide triphosphate hydrolases"/>
    <property type="match status" value="1"/>
</dbReference>
<feature type="domain" description="DNA mismatch repair proteins mutS family" evidence="11">
    <location>
        <begin position="690"/>
        <end position="706"/>
    </location>
</feature>
<comment type="caution">
    <text evidence="12">The sequence shown here is derived from an EMBL/GenBank/DDBJ whole genome shotgun (WGS) entry which is preliminary data.</text>
</comment>
<dbReference type="STRING" id="1454003.AW10_02502"/>
<keyword evidence="6 9" id="KW-0238">DNA-binding</keyword>
<gene>
    <name evidence="9 12" type="primary">mutS</name>
    <name evidence="12" type="ORF">AW10_02502</name>
</gene>
<evidence type="ECO:0000256" key="10">
    <source>
        <dbReference type="RuleBase" id="RU003756"/>
    </source>
</evidence>
<dbReference type="PANTHER" id="PTHR11361:SF34">
    <property type="entry name" value="DNA MISMATCH REPAIR PROTEIN MSH1, MITOCHONDRIAL"/>
    <property type="match status" value="1"/>
</dbReference>
<dbReference type="GO" id="GO:0005524">
    <property type="term" value="F:ATP binding"/>
    <property type="evidence" value="ECO:0007669"/>
    <property type="project" value="UniProtKB-UniRule"/>
</dbReference>
<comment type="similarity">
    <text evidence="1 9 10">Belongs to the DNA mismatch repair MutS family.</text>
</comment>
<evidence type="ECO:0000256" key="4">
    <source>
        <dbReference type="ARBA" id="ARBA00022763"/>
    </source>
</evidence>
<dbReference type="GO" id="GO:0006298">
    <property type="term" value="P:mismatch repair"/>
    <property type="evidence" value="ECO:0007669"/>
    <property type="project" value="UniProtKB-UniRule"/>
</dbReference>
<dbReference type="SMART" id="SM00534">
    <property type="entry name" value="MUTSac"/>
    <property type="match status" value="1"/>
</dbReference>
<keyword evidence="5 9" id="KW-0067">ATP-binding</keyword>
<dbReference type="SMART" id="SM00533">
    <property type="entry name" value="MUTSd"/>
    <property type="match status" value="1"/>
</dbReference>
<dbReference type="Proteomes" id="UP000021816">
    <property type="component" value="Unassembled WGS sequence"/>
</dbReference>
<keyword evidence="4 9" id="KW-0227">DNA damage</keyword>
<dbReference type="Gene3D" id="3.30.420.110">
    <property type="entry name" value="MutS, connector domain"/>
    <property type="match status" value="1"/>
</dbReference>
<keyword evidence="3 9" id="KW-0547">Nucleotide-binding</keyword>
<dbReference type="GO" id="GO:0140664">
    <property type="term" value="F:ATP-dependent DNA damage sensor activity"/>
    <property type="evidence" value="ECO:0007669"/>
    <property type="project" value="InterPro"/>
</dbReference>
<evidence type="ECO:0000313" key="12">
    <source>
        <dbReference type="EMBL" id="EXI79228.1"/>
    </source>
</evidence>
<accession>A0A011N9D4</accession>
<dbReference type="SUPFAM" id="SSF52540">
    <property type="entry name" value="P-loop containing nucleoside triphosphate hydrolases"/>
    <property type="match status" value="1"/>
</dbReference>
<dbReference type="EMBL" id="JEMX01000059">
    <property type="protein sequence ID" value="EXI79228.1"/>
    <property type="molecule type" value="Genomic_DNA"/>
</dbReference>
<dbReference type="NCBIfam" id="TIGR01070">
    <property type="entry name" value="mutS1"/>
    <property type="match status" value="1"/>
</dbReference>
<dbReference type="PATRIC" id="fig|1454003.3.peg.2554"/>
<dbReference type="HAMAP" id="MF_00096">
    <property type="entry name" value="MutS"/>
    <property type="match status" value="1"/>
</dbReference>
<dbReference type="InterPro" id="IPR007696">
    <property type="entry name" value="DNA_mismatch_repair_MutS_core"/>
</dbReference>
<reference evidence="12 13" key="1">
    <citation type="submission" date="2014-02" db="EMBL/GenBank/DDBJ databases">
        <title>Expanding our view of genomic diversity in Candidatus Accumulibacter clades.</title>
        <authorList>
            <person name="Skennerton C.T."/>
            <person name="Barr J.J."/>
            <person name="Slater F.R."/>
            <person name="Bond P.L."/>
            <person name="Tyson G.W."/>
        </authorList>
    </citation>
    <scope>NUCLEOTIDE SEQUENCE [LARGE SCALE GENOMIC DNA]</scope>
    <source>
        <strain evidence="13">BA-92</strain>
    </source>
</reference>
<protein>
    <recommendedName>
        <fullName evidence="2 9">DNA mismatch repair protein MutS</fullName>
    </recommendedName>
</protein>
<dbReference type="PIRSF" id="PIRSF037677">
    <property type="entry name" value="DNA_mis_repair_Msh6"/>
    <property type="match status" value="1"/>
</dbReference>
<proteinExistence type="inferred from homology"/>
<evidence type="ECO:0000259" key="11">
    <source>
        <dbReference type="PROSITE" id="PS00486"/>
    </source>
</evidence>
<dbReference type="PROSITE" id="PS00486">
    <property type="entry name" value="DNA_MISMATCH_REPAIR_2"/>
    <property type="match status" value="1"/>
</dbReference>
<feature type="binding site" evidence="9">
    <location>
        <begin position="616"/>
        <end position="623"/>
    </location>
    <ligand>
        <name>ATP</name>
        <dbReference type="ChEBI" id="CHEBI:30616"/>
    </ligand>
</feature>
<dbReference type="InterPro" id="IPR016151">
    <property type="entry name" value="DNA_mismatch_repair_MutS_N"/>
</dbReference>
<dbReference type="Pfam" id="PF00488">
    <property type="entry name" value="MutS_V"/>
    <property type="match status" value="1"/>
</dbReference>
<evidence type="ECO:0000256" key="7">
    <source>
        <dbReference type="ARBA" id="ARBA00023204"/>
    </source>
</evidence>
<evidence type="ECO:0000256" key="1">
    <source>
        <dbReference type="ARBA" id="ARBA00006271"/>
    </source>
</evidence>
<dbReference type="FunFam" id="3.40.1170.10:FF:000001">
    <property type="entry name" value="DNA mismatch repair protein MutS"/>
    <property type="match status" value="1"/>
</dbReference>
<evidence type="ECO:0000256" key="5">
    <source>
        <dbReference type="ARBA" id="ARBA00022840"/>
    </source>
</evidence>
<dbReference type="InterPro" id="IPR045076">
    <property type="entry name" value="MutS"/>
</dbReference>
<dbReference type="GO" id="GO:0030983">
    <property type="term" value="F:mismatched DNA binding"/>
    <property type="evidence" value="ECO:0007669"/>
    <property type="project" value="InterPro"/>
</dbReference>
<dbReference type="GO" id="GO:0005829">
    <property type="term" value="C:cytosol"/>
    <property type="evidence" value="ECO:0007669"/>
    <property type="project" value="TreeGrafter"/>
</dbReference>
<comment type="function">
    <text evidence="8 9">This protein is involved in the repair of mismatches in DNA. It is possible that it carries out the mismatch recognition step. This protein has a weak ATPase activity.</text>
</comment>
<evidence type="ECO:0000256" key="8">
    <source>
        <dbReference type="ARBA" id="ARBA00024647"/>
    </source>
</evidence>
<dbReference type="Gene3D" id="1.10.1420.10">
    <property type="match status" value="2"/>
</dbReference>
<keyword evidence="7 9" id="KW-0234">DNA repair</keyword>
<dbReference type="InterPro" id="IPR017261">
    <property type="entry name" value="DNA_mismatch_repair_MutS/MSH"/>
</dbReference>
<dbReference type="InterPro" id="IPR036678">
    <property type="entry name" value="MutS_con_dom_sf"/>
</dbReference>
<dbReference type="InterPro" id="IPR000432">
    <property type="entry name" value="DNA_mismatch_repair_MutS_C"/>
</dbReference>
<evidence type="ECO:0000256" key="3">
    <source>
        <dbReference type="ARBA" id="ARBA00022741"/>
    </source>
</evidence>
<evidence type="ECO:0000256" key="6">
    <source>
        <dbReference type="ARBA" id="ARBA00023125"/>
    </source>
</evidence>
<dbReference type="InterPro" id="IPR007861">
    <property type="entry name" value="DNA_mismatch_repair_MutS_clamp"/>
</dbReference>
<dbReference type="InterPro" id="IPR027417">
    <property type="entry name" value="P-loop_NTPase"/>
</dbReference>
<sequence length="859" mass="93531">MSKQDLSAHTPMMQQYLGIKAQHPGLLVFYRMGDFYELFFDDAEKAARLLDITLTTRGQSAGQPIKMAGVPYHAVEQYLGKLVRLGESVVICEQIGDPATSKGPVERAVARIVTPGTLTDAALLDEKRDTLLLAVSMTRQLAGLAWINLASGEFRVCEVAPPKLAATLERIRPAEIVLPESLAADFAADVALTRRPDWHFDVEAANRELCTHFGTTSLSGFGSDGLRPAIAAAGALLRYAQATQARALPHLQALIVERDATYLGLDTATRRNLELTETLRGQPAPTLCSLLDNCISAMGSRLLRHALHHPLRDPTIPTARHAAIAMLLDDGESTLRALRQSLRGFADIERIAGRIALYSARPRDLSSLRDSLGQLEELRRPLGDSAAPLLAELHAQLATPLAALELLQRAILPEPASLIRDGGVIAGGFDAELDELRALNDNCGAFLVELEARERERTGIANLKVEYNRVHGFFIEVSNAQATKVPDDYRRRQTLKNAERYLTPELKAFEDKALSAKDRSLAREKRLYDEVLTGLQPELPRLQQIAQAVAYVDLLAGFADSAQRHNYCRPLFSSEPGLSIEGGRHPVVEEQLPGGASFIANGTRLGDGRRLLLITGPNMGGKSTYMRQTALIALLAHVGSYVPANCAVLGPIDQIFTRIGAADDLAGGRSTFMVEMTESAAILHHATERSLVLMDEVGRGTSTFDGMALAFAICRHLLEKNHCLTLFATHYFELTLLANEYAELANVHLGAVEHGERIVFLHAVEEGPASQSYGIQVAALAGIPSAVVRAARRQLREFEQRASINPLQPDLFASALASAAEASEPAIDPALERLRSVDPDQLTPREALDALYELKALLQ</sequence>
<dbReference type="Pfam" id="PF05188">
    <property type="entry name" value="MutS_II"/>
    <property type="match status" value="1"/>
</dbReference>
<evidence type="ECO:0000313" key="13">
    <source>
        <dbReference type="Proteomes" id="UP000021816"/>
    </source>
</evidence>
<dbReference type="InterPro" id="IPR007695">
    <property type="entry name" value="DNA_mismatch_repair_MutS-lik_N"/>
</dbReference>
<dbReference type="GO" id="GO:0003684">
    <property type="term" value="F:damaged DNA binding"/>
    <property type="evidence" value="ECO:0007669"/>
    <property type="project" value="UniProtKB-UniRule"/>
</dbReference>
<dbReference type="Gene3D" id="6.10.140.430">
    <property type="match status" value="1"/>
</dbReference>
<dbReference type="SUPFAM" id="SSF55271">
    <property type="entry name" value="DNA repair protein MutS, domain I"/>
    <property type="match status" value="1"/>
</dbReference>
<dbReference type="InterPro" id="IPR005748">
    <property type="entry name" value="DNA_mismatch_repair_MutS"/>
</dbReference>
<dbReference type="AlphaFoldDB" id="A0A011N9D4"/>
<organism evidence="12 13">
    <name type="scientific">Candidatus Accumulibacter appositus</name>
    <dbReference type="NCBI Taxonomy" id="1454003"/>
    <lineage>
        <taxon>Bacteria</taxon>
        <taxon>Pseudomonadati</taxon>
        <taxon>Pseudomonadota</taxon>
        <taxon>Betaproteobacteria</taxon>
        <taxon>Candidatus Accumulibacter</taxon>
    </lineage>
</organism>
<dbReference type="SUPFAM" id="SSF53150">
    <property type="entry name" value="DNA repair protein MutS, domain II"/>
    <property type="match status" value="1"/>
</dbReference>
<evidence type="ECO:0000256" key="9">
    <source>
        <dbReference type="HAMAP-Rule" id="MF_00096"/>
    </source>
</evidence>
<evidence type="ECO:0000256" key="2">
    <source>
        <dbReference type="ARBA" id="ARBA00021982"/>
    </source>
</evidence>
<dbReference type="Pfam" id="PF05192">
    <property type="entry name" value="MutS_III"/>
    <property type="match status" value="1"/>
</dbReference>
<dbReference type="NCBIfam" id="NF003810">
    <property type="entry name" value="PRK05399.1"/>
    <property type="match status" value="1"/>
</dbReference>
<dbReference type="PANTHER" id="PTHR11361">
    <property type="entry name" value="DNA MISMATCH REPAIR PROTEIN MUTS FAMILY MEMBER"/>
    <property type="match status" value="1"/>
</dbReference>
<dbReference type="Pfam" id="PF01624">
    <property type="entry name" value="MutS_I"/>
    <property type="match status" value="1"/>
</dbReference>